<dbReference type="GO" id="GO:0016740">
    <property type="term" value="F:transferase activity"/>
    <property type="evidence" value="ECO:0007669"/>
    <property type="project" value="UniProtKB-KW"/>
</dbReference>
<dbReference type="eggNOG" id="COG0607">
    <property type="taxonomic scope" value="Bacteria"/>
</dbReference>
<dbReference type="InterPro" id="IPR050229">
    <property type="entry name" value="GlpE_sulfurtransferase"/>
</dbReference>
<name>A0A0B0DC57_9MICC</name>
<evidence type="ECO:0000313" key="2">
    <source>
        <dbReference type="EMBL" id="KHE75576.1"/>
    </source>
</evidence>
<dbReference type="PANTHER" id="PTHR43031">
    <property type="entry name" value="FAD-DEPENDENT OXIDOREDUCTASE"/>
    <property type="match status" value="1"/>
</dbReference>
<dbReference type="AlphaFoldDB" id="A0A0B0DC57"/>
<feature type="domain" description="Rhodanese" evidence="1">
    <location>
        <begin position="15"/>
        <end position="102"/>
    </location>
</feature>
<dbReference type="PANTHER" id="PTHR43031:SF1">
    <property type="entry name" value="PYRIDINE NUCLEOTIDE-DISULPHIDE OXIDOREDUCTASE"/>
    <property type="match status" value="1"/>
</dbReference>
<dbReference type="Gene3D" id="3.40.250.10">
    <property type="entry name" value="Rhodanese-like domain"/>
    <property type="match status" value="1"/>
</dbReference>
<dbReference type="Proteomes" id="UP000030664">
    <property type="component" value="Unassembled WGS sequence"/>
</dbReference>
<dbReference type="InterPro" id="IPR001763">
    <property type="entry name" value="Rhodanese-like_dom"/>
</dbReference>
<gene>
    <name evidence="2" type="ORF">AS25_00380</name>
</gene>
<dbReference type="SMART" id="SM00450">
    <property type="entry name" value="RHOD"/>
    <property type="match status" value="1"/>
</dbReference>
<accession>A0A0B0DC57</accession>
<organism evidence="2 3">
    <name type="scientific">Kocuria marina</name>
    <dbReference type="NCBI Taxonomy" id="223184"/>
    <lineage>
        <taxon>Bacteria</taxon>
        <taxon>Bacillati</taxon>
        <taxon>Actinomycetota</taxon>
        <taxon>Actinomycetes</taxon>
        <taxon>Micrococcales</taxon>
        <taxon>Micrococcaceae</taxon>
        <taxon>Kocuria</taxon>
    </lineage>
</organism>
<protein>
    <submittedName>
        <fullName evidence="2">Sulfurtransferase</fullName>
    </submittedName>
</protein>
<comment type="caution">
    <text evidence="2">The sequence shown here is derived from an EMBL/GenBank/DDBJ whole genome shotgun (WGS) entry which is preliminary data.</text>
</comment>
<dbReference type="Pfam" id="PF00581">
    <property type="entry name" value="Rhodanese"/>
    <property type="match status" value="1"/>
</dbReference>
<keyword evidence="2" id="KW-0808">Transferase</keyword>
<dbReference type="InterPro" id="IPR036873">
    <property type="entry name" value="Rhodanese-like_dom_sf"/>
</dbReference>
<sequence>MDNVNNLPSATVDEIPAGAPILDVREQDEWDAGHIDGAQHLPLSQLAERTDEVPLDQDVYVICRSGGRSLRATAYLAQYGYDPVNVLGGMGAWADADKPIVSETGETARVL</sequence>
<dbReference type="CDD" id="cd00158">
    <property type="entry name" value="RHOD"/>
    <property type="match status" value="1"/>
</dbReference>
<reference evidence="2 3" key="1">
    <citation type="submission" date="2014-09" db="EMBL/GenBank/DDBJ databases">
        <title>High-quality draft genome sequence of Kocuria marina SO9-6, an actinobacterium isolated from a copper mine.</title>
        <authorList>
            <person name="Castro D.B."/>
            <person name="Pereira L.B."/>
            <person name="Silva M.V."/>
            <person name="Silva B.P."/>
            <person name="Zanardi B.R."/>
            <person name="Carlos C."/>
            <person name="Belgini D.R."/>
            <person name="Limache E.G."/>
            <person name="Lacerda G.V."/>
            <person name="Nery M.B."/>
            <person name="Gomes M.B."/>
            <person name="Souza S."/>
            <person name="Silva T.M."/>
            <person name="Rodrigues V.D."/>
            <person name="Paulino L.C."/>
            <person name="Vicentini R."/>
            <person name="Ferraz L.F."/>
            <person name="Ottoboni L.M."/>
        </authorList>
    </citation>
    <scope>NUCLEOTIDE SEQUENCE [LARGE SCALE GENOMIC DNA]</scope>
    <source>
        <strain evidence="2 3">SO9-6</strain>
    </source>
</reference>
<evidence type="ECO:0000313" key="3">
    <source>
        <dbReference type="Proteomes" id="UP000030664"/>
    </source>
</evidence>
<dbReference type="SUPFAM" id="SSF52821">
    <property type="entry name" value="Rhodanese/Cell cycle control phosphatase"/>
    <property type="match status" value="1"/>
</dbReference>
<dbReference type="STRING" id="223184.AS25_00380"/>
<dbReference type="EMBL" id="JROM01000003">
    <property type="protein sequence ID" value="KHE75576.1"/>
    <property type="molecule type" value="Genomic_DNA"/>
</dbReference>
<proteinExistence type="predicted"/>
<dbReference type="RefSeq" id="WP_035959249.1">
    <property type="nucleotide sequence ID" value="NZ_JAQDQR010000009.1"/>
</dbReference>
<dbReference type="PROSITE" id="PS50206">
    <property type="entry name" value="RHODANESE_3"/>
    <property type="match status" value="1"/>
</dbReference>
<evidence type="ECO:0000259" key="1">
    <source>
        <dbReference type="PROSITE" id="PS50206"/>
    </source>
</evidence>